<name>A0AAD7FXT1_9AGAR</name>
<proteinExistence type="predicted"/>
<evidence type="ECO:0000256" key="1">
    <source>
        <dbReference type="SAM" id="Phobius"/>
    </source>
</evidence>
<comment type="caution">
    <text evidence="2">The sequence shown here is derived from an EMBL/GenBank/DDBJ whole genome shotgun (WGS) entry which is preliminary data.</text>
</comment>
<evidence type="ECO:0000313" key="2">
    <source>
        <dbReference type="EMBL" id="KAJ7644854.1"/>
    </source>
</evidence>
<gene>
    <name evidence="2" type="ORF">FB45DRAFT_862108</name>
</gene>
<keyword evidence="1" id="KW-1133">Transmembrane helix</keyword>
<evidence type="ECO:0000313" key="3">
    <source>
        <dbReference type="Proteomes" id="UP001221142"/>
    </source>
</evidence>
<dbReference type="EMBL" id="JARKIF010000003">
    <property type="protein sequence ID" value="KAJ7644854.1"/>
    <property type="molecule type" value="Genomic_DNA"/>
</dbReference>
<protein>
    <submittedName>
        <fullName evidence="2">Uncharacterized protein</fullName>
    </submittedName>
</protein>
<keyword evidence="1" id="KW-0812">Transmembrane</keyword>
<organism evidence="2 3">
    <name type="scientific">Roridomyces roridus</name>
    <dbReference type="NCBI Taxonomy" id="1738132"/>
    <lineage>
        <taxon>Eukaryota</taxon>
        <taxon>Fungi</taxon>
        <taxon>Dikarya</taxon>
        <taxon>Basidiomycota</taxon>
        <taxon>Agaricomycotina</taxon>
        <taxon>Agaricomycetes</taxon>
        <taxon>Agaricomycetidae</taxon>
        <taxon>Agaricales</taxon>
        <taxon>Marasmiineae</taxon>
        <taxon>Mycenaceae</taxon>
        <taxon>Roridomyces</taxon>
    </lineage>
</organism>
<reference evidence="2" key="1">
    <citation type="submission" date="2023-03" db="EMBL/GenBank/DDBJ databases">
        <title>Massive genome expansion in bonnet fungi (Mycena s.s.) driven by repeated elements and novel gene families across ecological guilds.</title>
        <authorList>
            <consortium name="Lawrence Berkeley National Laboratory"/>
            <person name="Harder C.B."/>
            <person name="Miyauchi S."/>
            <person name="Viragh M."/>
            <person name="Kuo A."/>
            <person name="Thoen E."/>
            <person name="Andreopoulos B."/>
            <person name="Lu D."/>
            <person name="Skrede I."/>
            <person name="Drula E."/>
            <person name="Henrissat B."/>
            <person name="Morin E."/>
            <person name="Kohler A."/>
            <person name="Barry K."/>
            <person name="LaButti K."/>
            <person name="Morin E."/>
            <person name="Salamov A."/>
            <person name="Lipzen A."/>
            <person name="Mereny Z."/>
            <person name="Hegedus B."/>
            <person name="Baldrian P."/>
            <person name="Stursova M."/>
            <person name="Weitz H."/>
            <person name="Taylor A."/>
            <person name="Grigoriev I.V."/>
            <person name="Nagy L.G."/>
            <person name="Martin F."/>
            <person name="Kauserud H."/>
        </authorList>
    </citation>
    <scope>NUCLEOTIDE SEQUENCE</scope>
    <source>
        <strain evidence="2">9284</strain>
    </source>
</reference>
<dbReference type="Proteomes" id="UP001221142">
    <property type="component" value="Unassembled WGS sequence"/>
</dbReference>
<feature type="transmembrane region" description="Helical" evidence="1">
    <location>
        <begin position="12"/>
        <end position="31"/>
    </location>
</feature>
<sequence>MANTAFDDRIPTRVAILIAGGWTSIVLLRPFRKNRKCPANTRNPLVRTQFIDRAGARAARRVGNTNLPTMQSTIRNKAVVPTADGAGLRYALTSEDTTRFYCGVLHGNLCGKET</sequence>
<accession>A0AAD7FXT1</accession>
<keyword evidence="1" id="KW-0472">Membrane</keyword>
<keyword evidence="3" id="KW-1185">Reference proteome</keyword>
<dbReference type="AlphaFoldDB" id="A0AAD7FXT1"/>